<dbReference type="InterPro" id="IPR007314">
    <property type="entry name" value="Cofac_haem-bd_dom"/>
</dbReference>
<dbReference type="Proteomes" id="UP000192656">
    <property type="component" value="Unassembled WGS sequence"/>
</dbReference>
<reference evidence="2 3" key="1">
    <citation type="submission" date="2017-04" db="EMBL/GenBank/DDBJ databases">
        <authorList>
            <person name="Afonso C.L."/>
            <person name="Miller P.J."/>
            <person name="Scott M.A."/>
            <person name="Spackman E."/>
            <person name="Goraichik I."/>
            <person name="Dimitrov K.M."/>
            <person name="Suarez D.L."/>
            <person name="Swayne D.E."/>
        </authorList>
    </citation>
    <scope>NUCLEOTIDE SEQUENCE [LARGE SCALE GENOMIC DNA]</scope>
    <source>
        <strain evidence="2 3">CGMCC 1.10972</strain>
    </source>
</reference>
<dbReference type="AlphaFoldDB" id="A0A1W2DHC0"/>
<accession>A0A1W2DHC0</accession>
<evidence type="ECO:0000313" key="2">
    <source>
        <dbReference type="EMBL" id="SMC96921.1"/>
    </source>
</evidence>
<dbReference type="SUPFAM" id="SSF159501">
    <property type="entry name" value="EreA/ChaN-like"/>
    <property type="match status" value="1"/>
</dbReference>
<dbReference type="STRING" id="937218.SAMN06297251_11553"/>
<protein>
    <submittedName>
        <fullName evidence="2">Uncharacterized iron-regulated protein</fullName>
    </submittedName>
</protein>
<dbReference type="RefSeq" id="WP_084411317.1">
    <property type="nucleotide sequence ID" value="NZ_FWXR01000015.1"/>
</dbReference>
<proteinExistence type="predicted"/>
<organism evidence="2 3">
    <name type="scientific">Fulvimarina manganoxydans</name>
    <dbReference type="NCBI Taxonomy" id="937218"/>
    <lineage>
        <taxon>Bacteria</taxon>
        <taxon>Pseudomonadati</taxon>
        <taxon>Pseudomonadota</taxon>
        <taxon>Alphaproteobacteria</taxon>
        <taxon>Hyphomicrobiales</taxon>
        <taxon>Aurantimonadaceae</taxon>
        <taxon>Fulvimarina</taxon>
    </lineage>
</organism>
<evidence type="ECO:0000313" key="3">
    <source>
        <dbReference type="Proteomes" id="UP000192656"/>
    </source>
</evidence>
<dbReference type="EMBL" id="FWXR01000015">
    <property type="protein sequence ID" value="SMC96921.1"/>
    <property type="molecule type" value="Genomic_DNA"/>
</dbReference>
<dbReference type="Pfam" id="PF04187">
    <property type="entry name" value="Cofac_haem_bdg"/>
    <property type="match status" value="1"/>
</dbReference>
<gene>
    <name evidence="2" type="ORF">SAMN06297251_11553</name>
</gene>
<feature type="domain" description="Haem-binding uptake Tiki superfamily ChaN" evidence="1">
    <location>
        <begin position="195"/>
        <end position="399"/>
    </location>
</feature>
<evidence type="ECO:0000259" key="1">
    <source>
        <dbReference type="Pfam" id="PF04187"/>
    </source>
</evidence>
<keyword evidence="3" id="KW-1185">Reference proteome</keyword>
<dbReference type="Gene3D" id="3.40.50.11550">
    <property type="match status" value="2"/>
</dbReference>
<name>A0A1W2DHC0_9HYPH</name>
<sequence length="466" mass="49263">MKRRILIVPLAIGLVGAAWRPASDMVSGVLDGLPRQSADQTDFAPPQSAPVLELPYGAEGRSGDRVSIATATPFVGDDGLQATGKGAAAALEKLAKAHSRVASLVPLHSAQSAFFGTQGDHGSLGRRADDLLVVTANRAKDETDAAETAEERRSLATRLFDGDDADWQSAYYTDNSLTGTVVTSDGTASDMSSLVGAAKAARYVLLGEIHDNPDHHRLQAGIIDDLVEAGAKPAVVFEMIPETFADTLQALDGAGPQAMASLADTLDWADSGWPDFSIYAPIFESALGHGLSMRPGNLDRATVRRLSSEGVEAMPEAERRRLSVDQPLDPLEKDALDAELSASHCDLLPREALAPMRLAQRLRDGAMADAMISAAGNSGSAVLIAGAGHTRTDRGVPSLLQRQDPDGRSVAVQMVEVTSSEADDVADYGIGHDRPAPYDFTIFTPRADITDRCAEMRAAMERAGAR</sequence>
<dbReference type="CDD" id="cd14727">
    <property type="entry name" value="ChanN-like"/>
    <property type="match status" value="1"/>
</dbReference>